<sequence>MDFTDVAIVGGGPAGLTAANTLARQLHTAVVYDNGLYRNTGVKHMHMILTWDHKNPEDYRSAARQNILDNYSSIQFAAASVSKIEKKSDSHFEVHDSNGEVKKFRKLILAVGSSNIYPQIQGYDKLWKKRIFHCLFCHGYEDRGGASSGVLAVGPVGGALAAHMAQNAAQLTDKVTLYSNGDEAMTAEVKTAASVLIPSKFSVEARKIKQLTGNDSDNTVTVEFEDGTSKVEKFLVHNPETTASGPFVAQLGLETTPGGDIKADYPFWGTSVPGVYAIGDCSTPYKVTPSSITSGCNAAVAVCAELQASKYTQSSTSSL</sequence>
<dbReference type="InterPro" id="IPR023753">
    <property type="entry name" value="FAD/NAD-binding_dom"/>
</dbReference>
<dbReference type="Gene3D" id="3.50.50.60">
    <property type="entry name" value="FAD/NAD(P)-binding domain"/>
    <property type="match status" value="2"/>
</dbReference>
<dbReference type="Proteomes" id="UP001433268">
    <property type="component" value="Unassembled WGS sequence"/>
</dbReference>
<dbReference type="RefSeq" id="XP_066660799.1">
    <property type="nucleotide sequence ID" value="XM_066818611.1"/>
</dbReference>
<evidence type="ECO:0000313" key="5">
    <source>
        <dbReference type="EMBL" id="KAK8062200.1"/>
    </source>
</evidence>
<evidence type="ECO:0000313" key="6">
    <source>
        <dbReference type="Proteomes" id="UP001433268"/>
    </source>
</evidence>
<dbReference type="PRINTS" id="PR00368">
    <property type="entry name" value="FADPNR"/>
</dbReference>
<comment type="caution">
    <text evidence="5">The sequence shown here is derived from an EMBL/GenBank/DDBJ whole genome shotgun (WGS) entry which is preliminary data.</text>
</comment>
<dbReference type="PRINTS" id="PR00469">
    <property type="entry name" value="PNDRDTASEII"/>
</dbReference>
<proteinExistence type="inferred from homology"/>
<evidence type="ECO:0000256" key="1">
    <source>
        <dbReference type="ARBA" id="ARBA00009333"/>
    </source>
</evidence>
<dbReference type="InterPro" id="IPR050097">
    <property type="entry name" value="Ferredoxin-NADP_redctase_2"/>
</dbReference>
<dbReference type="EMBL" id="JAQQWN010000010">
    <property type="protein sequence ID" value="KAK8062200.1"/>
    <property type="molecule type" value="Genomic_DNA"/>
</dbReference>
<organism evidence="5 6">
    <name type="scientific">Apiospora hydei</name>
    <dbReference type="NCBI Taxonomy" id="1337664"/>
    <lineage>
        <taxon>Eukaryota</taxon>
        <taxon>Fungi</taxon>
        <taxon>Dikarya</taxon>
        <taxon>Ascomycota</taxon>
        <taxon>Pezizomycotina</taxon>
        <taxon>Sordariomycetes</taxon>
        <taxon>Xylariomycetidae</taxon>
        <taxon>Amphisphaeriales</taxon>
        <taxon>Apiosporaceae</taxon>
        <taxon>Apiospora</taxon>
    </lineage>
</organism>
<gene>
    <name evidence="5" type="ORF">PG997_014297</name>
</gene>
<keyword evidence="2" id="KW-0285">Flavoprotein</keyword>
<keyword evidence="3" id="KW-0560">Oxidoreductase</keyword>
<dbReference type="PANTHER" id="PTHR48105">
    <property type="entry name" value="THIOREDOXIN REDUCTASE 1-RELATED-RELATED"/>
    <property type="match status" value="1"/>
</dbReference>
<keyword evidence="6" id="KW-1185">Reference proteome</keyword>
<dbReference type="GeneID" id="92051671"/>
<name>A0ABR1UTD7_9PEZI</name>
<evidence type="ECO:0000256" key="2">
    <source>
        <dbReference type="ARBA" id="ARBA00022630"/>
    </source>
</evidence>
<feature type="domain" description="FAD/NAD(P)-binding" evidence="4">
    <location>
        <begin position="5"/>
        <end position="289"/>
    </location>
</feature>
<evidence type="ECO:0000259" key="4">
    <source>
        <dbReference type="Pfam" id="PF07992"/>
    </source>
</evidence>
<protein>
    <recommendedName>
        <fullName evidence="4">FAD/NAD(P)-binding domain-containing protein</fullName>
    </recommendedName>
</protein>
<reference evidence="5 6" key="1">
    <citation type="submission" date="2023-01" db="EMBL/GenBank/DDBJ databases">
        <title>Analysis of 21 Apiospora genomes using comparative genomics revels a genus with tremendous synthesis potential of carbohydrate active enzymes and secondary metabolites.</title>
        <authorList>
            <person name="Sorensen T."/>
        </authorList>
    </citation>
    <scope>NUCLEOTIDE SEQUENCE [LARGE SCALE GENOMIC DNA]</scope>
    <source>
        <strain evidence="5 6">CBS 114990</strain>
    </source>
</reference>
<comment type="similarity">
    <text evidence="1">Belongs to the class-II pyridine nucleotide-disulfide oxidoreductase family.</text>
</comment>
<dbReference type="SUPFAM" id="SSF51905">
    <property type="entry name" value="FAD/NAD(P)-binding domain"/>
    <property type="match status" value="1"/>
</dbReference>
<accession>A0ABR1UTD7</accession>
<dbReference type="Pfam" id="PF07992">
    <property type="entry name" value="Pyr_redox_2"/>
    <property type="match status" value="1"/>
</dbReference>
<evidence type="ECO:0000256" key="3">
    <source>
        <dbReference type="ARBA" id="ARBA00023002"/>
    </source>
</evidence>
<dbReference type="InterPro" id="IPR036188">
    <property type="entry name" value="FAD/NAD-bd_sf"/>
</dbReference>